<organism evidence="4 5">
    <name type="scientific">Mizuhopecten yessoensis</name>
    <name type="common">Japanese scallop</name>
    <name type="synonym">Patinopecten yessoensis</name>
    <dbReference type="NCBI Taxonomy" id="6573"/>
    <lineage>
        <taxon>Eukaryota</taxon>
        <taxon>Metazoa</taxon>
        <taxon>Spiralia</taxon>
        <taxon>Lophotrochozoa</taxon>
        <taxon>Mollusca</taxon>
        <taxon>Bivalvia</taxon>
        <taxon>Autobranchia</taxon>
        <taxon>Pteriomorphia</taxon>
        <taxon>Pectinida</taxon>
        <taxon>Pectinoidea</taxon>
        <taxon>Pectinidae</taxon>
        <taxon>Mizuhopecten</taxon>
    </lineage>
</organism>
<evidence type="ECO:0000256" key="1">
    <source>
        <dbReference type="ARBA" id="ARBA00022737"/>
    </source>
</evidence>
<dbReference type="PANTHER" id="PTHR45641">
    <property type="entry name" value="TETRATRICOPEPTIDE REPEAT PROTEIN (AFU_ORTHOLOGUE AFUA_6G03870)"/>
    <property type="match status" value="1"/>
</dbReference>
<dbReference type="InterPro" id="IPR019734">
    <property type="entry name" value="TPR_rpt"/>
</dbReference>
<proteinExistence type="predicted"/>
<accession>A0A210QD53</accession>
<evidence type="ECO:0000256" key="2">
    <source>
        <dbReference type="ARBA" id="ARBA00022803"/>
    </source>
</evidence>
<dbReference type="Pfam" id="PF13374">
    <property type="entry name" value="TPR_10"/>
    <property type="match status" value="1"/>
</dbReference>
<dbReference type="EMBL" id="NEDP02004112">
    <property type="protein sequence ID" value="OWF46655.1"/>
    <property type="molecule type" value="Genomic_DNA"/>
</dbReference>
<protein>
    <recommendedName>
        <fullName evidence="6">Nephrocystin-3</fullName>
    </recommendedName>
</protein>
<feature type="repeat" description="TPR" evidence="3">
    <location>
        <begin position="348"/>
        <end position="381"/>
    </location>
</feature>
<sequence>MLLTASRIEYLSDEFYPAGEKPGLIYTQMIHQLSALFQQRLAALEYIPASFQLAQARGMLYNITEAEPLAEAGPVNYRRQELDRTVDYLQDHHILSFDESAGRYNIHGILKDCIRVSNIICDKRKVRDRYCRVFANVLKSISSKLDTVEYTQALEQLSHEFPNLQKLLSDVEYSNGDTYHVFVDLVASSTQLLHNYMGDESVSFYSKCLEITPQFGRPGDEATLRCGYGKMLTVERAKFSEAEKNYRTSLALLGDSPLCPTHVTIYSYLGENLNHQSRRSEALELLQMSLSIADQLGMYDEEPILMTLISIGRTYGESELRDEGERCLKEALRRSINRFGTKNNRITSQCYNSLGSLKQTGQDYDAALEYFSEALDIRTTIKEGVHATVASLNNVALQKSVHGDNKTAMEMLYQAELTLARTPGVHELGRLATLENLGRMNHRIRNYNTAIPYFNEVLTIRDVETPRNVNVMEMLELLAGSYVVQGRYREAVAIWERSIDITPVVQMAFPGYQLPLYCYLSYMEVLVKVGEVDKLKEIRKEANKEYGRLITLHEQNNRTDLVNRFRSRYQATRKSIIDSTGFDIAFR</sequence>
<dbReference type="Gene3D" id="1.25.40.10">
    <property type="entry name" value="Tetratricopeptide repeat domain"/>
    <property type="match status" value="2"/>
</dbReference>
<evidence type="ECO:0000313" key="4">
    <source>
        <dbReference type="EMBL" id="OWF46655.1"/>
    </source>
</evidence>
<dbReference type="AlphaFoldDB" id="A0A210QD53"/>
<name>A0A210QD53_MIZYE</name>
<evidence type="ECO:0000313" key="5">
    <source>
        <dbReference type="Proteomes" id="UP000242188"/>
    </source>
</evidence>
<comment type="caution">
    <text evidence="4">The sequence shown here is derived from an EMBL/GenBank/DDBJ whole genome shotgun (WGS) entry which is preliminary data.</text>
</comment>
<gene>
    <name evidence="4" type="ORF">KP79_PYT07688</name>
</gene>
<reference evidence="4 5" key="1">
    <citation type="journal article" date="2017" name="Nat. Ecol. Evol.">
        <title>Scallop genome provides insights into evolution of bilaterian karyotype and development.</title>
        <authorList>
            <person name="Wang S."/>
            <person name="Zhang J."/>
            <person name="Jiao W."/>
            <person name="Li J."/>
            <person name="Xun X."/>
            <person name="Sun Y."/>
            <person name="Guo X."/>
            <person name="Huan P."/>
            <person name="Dong B."/>
            <person name="Zhang L."/>
            <person name="Hu X."/>
            <person name="Sun X."/>
            <person name="Wang J."/>
            <person name="Zhao C."/>
            <person name="Wang Y."/>
            <person name="Wang D."/>
            <person name="Huang X."/>
            <person name="Wang R."/>
            <person name="Lv J."/>
            <person name="Li Y."/>
            <person name="Zhang Z."/>
            <person name="Liu B."/>
            <person name="Lu W."/>
            <person name="Hui Y."/>
            <person name="Liang J."/>
            <person name="Zhou Z."/>
            <person name="Hou R."/>
            <person name="Li X."/>
            <person name="Liu Y."/>
            <person name="Li H."/>
            <person name="Ning X."/>
            <person name="Lin Y."/>
            <person name="Zhao L."/>
            <person name="Xing Q."/>
            <person name="Dou J."/>
            <person name="Li Y."/>
            <person name="Mao J."/>
            <person name="Guo H."/>
            <person name="Dou H."/>
            <person name="Li T."/>
            <person name="Mu C."/>
            <person name="Jiang W."/>
            <person name="Fu Q."/>
            <person name="Fu X."/>
            <person name="Miao Y."/>
            <person name="Liu J."/>
            <person name="Yu Q."/>
            <person name="Li R."/>
            <person name="Liao H."/>
            <person name="Li X."/>
            <person name="Kong Y."/>
            <person name="Jiang Z."/>
            <person name="Chourrout D."/>
            <person name="Li R."/>
            <person name="Bao Z."/>
        </authorList>
    </citation>
    <scope>NUCLEOTIDE SEQUENCE [LARGE SCALE GENOMIC DNA]</scope>
    <source>
        <strain evidence="4 5">PY_sf001</strain>
    </source>
</reference>
<evidence type="ECO:0008006" key="6">
    <source>
        <dbReference type="Google" id="ProtNLM"/>
    </source>
</evidence>
<dbReference type="SMART" id="SM00028">
    <property type="entry name" value="TPR"/>
    <property type="match status" value="4"/>
</dbReference>
<evidence type="ECO:0000256" key="3">
    <source>
        <dbReference type="PROSITE-ProRule" id="PRU00339"/>
    </source>
</evidence>
<dbReference type="InterPro" id="IPR011990">
    <property type="entry name" value="TPR-like_helical_dom_sf"/>
</dbReference>
<dbReference type="PANTHER" id="PTHR45641:SF19">
    <property type="entry name" value="NEPHROCYSTIN-3"/>
    <property type="match status" value="1"/>
</dbReference>
<keyword evidence="2 3" id="KW-0802">TPR repeat</keyword>
<dbReference type="STRING" id="6573.A0A210QD53"/>
<keyword evidence="5" id="KW-1185">Reference proteome</keyword>
<keyword evidence="1" id="KW-0677">Repeat</keyword>
<dbReference type="SUPFAM" id="SSF48452">
    <property type="entry name" value="TPR-like"/>
    <property type="match status" value="1"/>
</dbReference>
<dbReference type="PROSITE" id="PS50005">
    <property type="entry name" value="TPR"/>
    <property type="match status" value="1"/>
</dbReference>
<dbReference type="Proteomes" id="UP000242188">
    <property type="component" value="Unassembled WGS sequence"/>
</dbReference>
<dbReference type="OrthoDB" id="2149695at2759"/>